<dbReference type="RefSeq" id="WP_138646975.1">
    <property type="nucleotide sequence ID" value="NZ_VCKW01000111.1"/>
</dbReference>
<evidence type="ECO:0000256" key="1">
    <source>
        <dbReference type="SAM" id="MobiDB-lite"/>
    </source>
</evidence>
<gene>
    <name evidence="3" type="ORF">ETD83_21700</name>
</gene>
<dbReference type="AlphaFoldDB" id="A0A5C4J8U9"/>
<comment type="caution">
    <text evidence="3">The sequence shown here is derived from an EMBL/GenBank/DDBJ whole genome shotgun (WGS) entry which is preliminary data.</text>
</comment>
<accession>A0A5C4J8U9</accession>
<keyword evidence="2" id="KW-1133">Transmembrane helix</keyword>
<keyword evidence="2" id="KW-0812">Transmembrane</keyword>
<keyword evidence="2" id="KW-0472">Membrane</keyword>
<dbReference type="Proteomes" id="UP000309174">
    <property type="component" value="Unassembled WGS sequence"/>
</dbReference>
<feature type="compositionally biased region" description="Basic and acidic residues" evidence="1">
    <location>
        <begin position="122"/>
        <end position="134"/>
    </location>
</feature>
<feature type="compositionally biased region" description="Basic and acidic residues" evidence="1">
    <location>
        <begin position="145"/>
        <end position="183"/>
    </location>
</feature>
<dbReference type="EMBL" id="VCKW01000111">
    <property type="protein sequence ID" value="TMQ96185.1"/>
    <property type="molecule type" value="Genomic_DNA"/>
</dbReference>
<organism evidence="3 4">
    <name type="scientific">Actinomadura soli</name>
    <dbReference type="NCBI Taxonomy" id="2508997"/>
    <lineage>
        <taxon>Bacteria</taxon>
        <taxon>Bacillati</taxon>
        <taxon>Actinomycetota</taxon>
        <taxon>Actinomycetes</taxon>
        <taxon>Streptosporangiales</taxon>
        <taxon>Thermomonosporaceae</taxon>
        <taxon>Actinomadura</taxon>
    </lineage>
</organism>
<sequence>MNPAPEEPSTGRRHSAVRSVIRTADRVLRRGRLRKLRKRVIVPLLVTSALALTAAAVGLMAHPQAAATLSALTTVYIAVVSTQRMREERSTPPAPEIRTRANVAEHRVAGDLESVRNVPCDEEPRSDRAHRGEPDLGTASPFDRTTTDTEPRTERTRFLEDIRDQQRSVHEARSHRDRSTGDA</sequence>
<dbReference type="OrthoDB" id="9993708at2"/>
<evidence type="ECO:0000256" key="2">
    <source>
        <dbReference type="SAM" id="Phobius"/>
    </source>
</evidence>
<evidence type="ECO:0000313" key="3">
    <source>
        <dbReference type="EMBL" id="TMQ96185.1"/>
    </source>
</evidence>
<feature type="region of interest" description="Disordered" evidence="1">
    <location>
        <begin position="109"/>
        <end position="183"/>
    </location>
</feature>
<keyword evidence="4" id="KW-1185">Reference proteome</keyword>
<feature type="transmembrane region" description="Helical" evidence="2">
    <location>
        <begin position="40"/>
        <end position="59"/>
    </location>
</feature>
<feature type="transmembrane region" description="Helical" evidence="2">
    <location>
        <begin position="65"/>
        <end position="82"/>
    </location>
</feature>
<evidence type="ECO:0000313" key="4">
    <source>
        <dbReference type="Proteomes" id="UP000309174"/>
    </source>
</evidence>
<name>A0A5C4J8U9_9ACTN</name>
<protein>
    <submittedName>
        <fullName evidence="3">Uncharacterized protein</fullName>
    </submittedName>
</protein>
<proteinExistence type="predicted"/>
<reference evidence="3 4" key="1">
    <citation type="submission" date="2019-05" db="EMBL/GenBank/DDBJ databases">
        <title>Draft genome sequence of Actinomadura sp. 14C53.</title>
        <authorList>
            <person name="Saricaoglu S."/>
            <person name="Isik K."/>
        </authorList>
    </citation>
    <scope>NUCLEOTIDE SEQUENCE [LARGE SCALE GENOMIC DNA]</scope>
    <source>
        <strain evidence="3 4">14C53</strain>
    </source>
</reference>